<proteinExistence type="predicted"/>
<reference evidence="2 3" key="1">
    <citation type="journal article" date="2024" name="Commun. Biol.">
        <title>Comparative genomic analysis of thermophilic fungi reveals convergent evolutionary adaptations and gene losses.</title>
        <authorList>
            <person name="Steindorff A.S."/>
            <person name="Aguilar-Pontes M.V."/>
            <person name="Robinson A.J."/>
            <person name="Andreopoulos B."/>
            <person name="LaButti K."/>
            <person name="Kuo A."/>
            <person name="Mondo S."/>
            <person name="Riley R."/>
            <person name="Otillar R."/>
            <person name="Haridas S."/>
            <person name="Lipzen A."/>
            <person name="Grimwood J."/>
            <person name="Schmutz J."/>
            <person name="Clum A."/>
            <person name="Reid I.D."/>
            <person name="Moisan M.C."/>
            <person name="Butler G."/>
            <person name="Nguyen T.T.M."/>
            <person name="Dewar K."/>
            <person name="Conant G."/>
            <person name="Drula E."/>
            <person name="Henrissat B."/>
            <person name="Hansel C."/>
            <person name="Singer S."/>
            <person name="Hutchinson M.I."/>
            <person name="de Vries R.P."/>
            <person name="Natvig D.O."/>
            <person name="Powell A.J."/>
            <person name="Tsang A."/>
            <person name="Grigoriev I.V."/>
        </authorList>
    </citation>
    <scope>NUCLEOTIDE SEQUENCE [LARGE SCALE GENOMIC DNA]</scope>
    <source>
        <strain evidence="2 3">CBS 494.80</strain>
    </source>
</reference>
<protein>
    <submittedName>
        <fullName evidence="2">Uncharacterized protein</fullName>
    </submittedName>
</protein>
<evidence type="ECO:0000313" key="2">
    <source>
        <dbReference type="EMBL" id="KAL2068902.1"/>
    </source>
</evidence>
<feature type="region of interest" description="Disordered" evidence="1">
    <location>
        <begin position="1"/>
        <end position="21"/>
    </location>
</feature>
<accession>A0ABR4CFZ8</accession>
<gene>
    <name evidence="2" type="ORF">VTL71DRAFT_15240</name>
</gene>
<organism evidence="2 3">
    <name type="scientific">Oculimacula yallundae</name>
    <dbReference type="NCBI Taxonomy" id="86028"/>
    <lineage>
        <taxon>Eukaryota</taxon>
        <taxon>Fungi</taxon>
        <taxon>Dikarya</taxon>
        <taxon>Ascomycota</taxon>
        <taxon>Pezizomycotina</taxon>
        <taxon>Leotiomycetes</taxon>
        <taxon>Helotiales</taxon>
        <taxon>Ploettnerulaceae</taxon>
        <taxon>Oculimacula</taxon>
    </lineage>
</organism>
<sequence length="238" mass="27621">MADSQATMSVRKRRKFDRPDPSTMSGILSTFLNVPAEEVQLASFASYQGYYHKIWFALAQGQQLENLQPLTHEHVRLIVEAITTVSIDGSACYRTALRESLLKSSEFLASSNDTDRLNSKIELALRLWFVLSIRDGYVPAHKSVTWDDTTSLQDFISKQFRKPKLLSPLNEKMFDFVLPDNFTIVKVRRYSGIEIEWTSSLSEHLDLNRENRTLKIFRMKQYLYGLRKKVRASDREMK</sequence>
<evidence type="ECO:0000256" key="1">
    <source>
        <dbReference type="SAM" id="MobiDB-lite"/>
    </source>
</evidence>
<comment type="caution">
    <text evidence="2">The sequence shown here is derived from an EMBL/GenBank/DDBJ whole genome shotgun (WGS) entry which is preliminary data.</text>
</comment>
<name>A0ABR4CFZ8_9HELO</name>
<keyword evidence="3" id="KW-1185">Reference proteome</keyword>
<evidence type="ECO:0000313" key="3">
    <source>
        <dbReference type="Proteomes" id="UP001595075"/>
    </source>
</evidence>
<dbReference type="EMBL" id="JAZHXI010000008">
    <property type="protein sequence ID" value="KAL2068902.1"/>
    <property type="molecule type" value="Genomic_DNA"/>
</dbReference>
<dbReference type="Proteomes" id="UP001595075">
    <property type="component" value="Unassembled WGS sequence"/>
</dbReference>